<feature type="signal peptide" evidence="1">
    <location>
        <begin position="1"/>
        <end position="26"/>
    </location>
</feature>
<feature type="chain" id="PRO_5045657481" description="DUF547 domain-containing protein" evidence="1">
    <location>
        <begin position="27"/>
        <end position="263"/>
    </location>
</feature>
<dbReference type="Proteomes" id="UP000717634">
    <property type="component" value="Unassembled WGS sequence"/>
</dbReference>
<dbReference type="InterPro" id="IPR006869">
    <property type="entry name" value="DUF547"/>
</dbReference>
<comment type="caution">
    <text evidence="3">The sequence shown here is derived from an EMBL/GenBank/DDBJ whole genome shotgun (WGS) entry which is preliminary data.</text>
</comment>
<organism evidence="3 4">
    <name type="scientific">Hymenobacter artigasi</name>
    <dbReference type="NCBI Taxonomy" id="2719616"/>
    <lineage>
        <taxon>Bacteria</taxon>
        <taxon>Pseudomonadati</taxon>
        <taxon>Bacteroidota</taxon>
        <taxon>Cytophagia</taxon>
        <taxon>Cytophagales</taxon>
        <taxon>Hymenobacteraceae</taxon>
        <taxon>Hymenobacter</taxon>
    </lineage>
</organism>
<keyword evidence="4" id="KW-1185">Reference proteome</keyword>
<evidence type="ECO:0000313" key="3">
    <source>
        <dbReference type="EMBL" id="NKI89081.1"/>
    </source>
</evidence>
<name>A0ABX1HJB7_9BACT</name>
<dbReference type="PANTHER" id="PTHR34386">
    <property type="entry name" value="GLUTAREDOXIN"/>
    <property type="match status" value="1"/>
</dbReference>
<proteinExistence type="predicted"/>
<dbReference type="RefSeq" id="WP_168672733.1">
    <property type="nucleotide sequence ID" value="NZ_JAAVTK010000004.1"/>
</dbReference>
<dbReference type="EMBL" id="JAAVTK010000004">
    <property type="protein sequence ID" value="NKI89081.1"/>
    <property type="molecule type" value="Genomic_DNA"/>
</dbReference>
<protein>
    <recommendedName>
        <fullName evidence="2">DUF547 domain-containing protein</fullName>
    </recommendedName>
</protein>
<gene>
    <name evidence="3" type="ORF">HBN54_001676</name>
</gene>
<feature type="domain" description="DUF547" evidence="2">
    <location>
        <begin position="83"/>
        <end position="183"/>
    </location>
</feature>
<dbReference type="Pfam" id="PF04784">
    <property type="entry name" value="DUF547"/>
    <property type="match status" value="1"/>
</dbReference>
<reference evidence="3 4" key="1">
    <citation type="submission" date="2020-03" db="EMBL/GenBank/DDBJ databases">
        <title>Genomic Encyclopedia of Type Strains, Phase IV (KMG-V): Genome sequencing to study the core and pangenomes of soil and plant-associated prokaryotes.</title>
        <authorList>
            <person name="Whitman W."/>
        </authorList>
    </citation>
    <scope>NUCLEOTIDE SEQUENCE [LARGE SCALE GENOMIC DNA]</scope>
    <source>
        <strain evidence="3 4">1B</strain>
    </source>
</reference>
<evidence type="ECO:0000256" key="1">
    <source>
        <dbReference type="SAM" id="SignalP"/>
    </source>
</evidence>
<sequence>MKSFYTFGKFWAVLLLSLILGGTAAAGTGTPLTATSITTQTTAFLQKFVNKEGKVNYEALQRNPEMLDALLSNIAGFDVSKAEMADQYAFYLNAYNTLVIGEIVRNYPLTSVQDMPGFFNRAQMRVGREVLTLDQIETDKLRKIYDDPRLHFALVCGTNSCPRLSRAAYVGKDLFVQLNNQAQFALLDPSYVKVDDANKLVRLPEIFQWYEGDFSTSGKTGVMYVNQFRKNGRIPTWYTVEYYPYNWTLNDQKRTDAETVASK</sequence>
<dbReference type="PANTHER" id="PTHR34386:SF1">
    <property type="entry name" value="GLUTAREDOXIN-LIKE PROTEIN NRDH"/>
    <property type="match status" value="1"/>
</dbReference>
<keyword evidence="1" id="KW-0732">Signal</keyword>
<evidence type="ECO:0000313" key="4">
    <source>
        <dbReference type="Proteomes" id="UP000717634"/>
    </source>
</evidence>
<accession>A0ABX1HJB7</accession>
<evidence type="ECO:0000259" key="2">
    <source>
        <dbReference type="Pfam" id="PF04784"/>
    </source>
</evidence>
<dbReference type="InterPro" id="IPR051548">
    <property type="entry name" value="Grx-like_ET"/>
</dbReference>